<keyword evidence="1" id="KW-0472">Membrane</keyword>
<dbReference type="EMBL" id="LR134406">
    <property type="protein sequence ID" value="VEH69200.1"/>
    <property type="molecule type" value="Genomic_DNA"/>
</dbReference>
<dbReference type="OMA" id="MTHIRPL"/>
<keyword evidence="4" id="KW-1185">Reference proteome</keyword>
<evidence type="ECO:0000313" key="4">
    <source>
        <dbReference type="Proteomes" id="UP000273044"/>
    </source>
</evidence>
<feature type="transmembrane region" description="Helical" evidence="1">
    <location>
        <begin position="119"/>
        <end position="140"/>
    </location>
</feature>
<keyword evidence="1" id="KW-0812">Transmembrane</keyword>
<keyword evidence="1" id="KW-1133">Transmembrane helix</keyword>
<evidence type="ECO:0000256" key="1">
    <source>
        <dbReference type="SAM" id="Phobius"/>
    </source>
</evidence>
<name>A0A3N4DA52_9ACTN</name>
<evidence type="ECO:0000313" key="3">
    <source>
        <dbReference type="EMBL" id="VEH69200.1"/>
    </source>
</evidence>
<dbReference type="Proteomes" id="UP000677180">
    <property type="component" value="Chromosome"/>
</dbReference>
<feature type="transmembrane region" description="Helical" evidence="1">
    <location>
        <begin position="79"/>
        <end position="99"/>
    </location>
</feature>
<dbReference type="Proteomes" id="UP000273044">
    <property type="component" value="Chromosome"/>
</dbReference>
<organism evidence="3 4">
    <name type="scientific">Arachnia propionica</name>
    <dbReference type="NCBI Taxonomy" id="1750"/>
    <lineage>
        <taxon>Bacteria</taxon>
        <taxon>Bacillati</taxon>
        <taxon>Actinomycetota</taxon>
        <taxon>Actinomycetes</taxon>
        <taxon>Propionibacteriales</taxon>
        <taxon>Propionibacteriaceae</taxon>
        <taxon>Arachnia</taxon>
    </lineage>
</organism>
<dbReference type="GeneID" id="64405961"/>
<dbReference type="RefSeq" id="WP_014845596.1">
    <property type="nucleotide sequence ID" value="NZ_CAJZDL010000108.1"/>
</dbReference>
<dbReference type="AlphaFoldDB" id="A0A3N4DA52"/>
<accession>A0A3N4DA52</accession>
<feature type="transmembrane region" description="Helical" evidence="1">
    <location>
        <begin position="6"/>
        <end position="29"/>
    </location>
</feature>
<reference evidence="3 4" key="1">
    <citation type="submission" date="2018-12" db="EMBL/GenBank/DDBJ databases">
        <authorList>
            <consortium name="Pathogen Informatics"/>
        </authorList>
    </citation>
    <scope>NUCLEOTIDE SEQUENCE [LARGE SCALE GENOMIC DNA]</scope>
    <source>
        <strain evidence="3 4">NCTC12967</strain>
    </source>
</reference>
<dbReference type="OrthoDB" id="3388334at2"/>
<gene>
    <name evidence="2" type="ORF">J5A53_13365</name>
    <name evidence="3" type="ORF">NCTC12967_00464</name>
</gene>
<dbReference type="EMBL" id="CP072385">
    <property type="protein sequence ID" value="QUC10740.1"/>
    <property type="molecule type" value="Genomic_DNA"/>
</dbReference>
<evidence type="ECO:0000313" key="2">
    <source>
        <dbReference type="EMBL" id="QUC10740.1"/>
    </source>
</evidence>
<reference evidence="2" key="2">
    <citation type="submission" date="2021-03" db="EMBL/GenBank/DDBJ databases">
        <title>Human Oral Microbial Genomes.</title>
        <authorList>
            <person name="Johnston C.D."/>
            <person name="Chen T."/>
            <person name="Dewhirst F.E."/>
        </authorList>
    </citation>
    <scope>NUCLEOTIDE SEQUENCE</scope>
    <source>
        <strain evidence="2">F0714</strain>
    </source>
</reference>
<protein>
    <submittedName>
        <fullName evidence="3">Uncharacterized protein</fullName>
    </submittedName>
</protein>
<proteinExistence type="predicted"/>
<sequence length="147" mass="15888">METYSWAGAVALGFLLATLAGTPVVRGLFRFVDWQARREALRREAAEAGEGGPELIDLRLVRAGKELPGGRWLGLLERAATYACIVAGFPAGIAVVMVVKGFGRYPELRTPDTAKGERFIIGTLASLLWASLWAGLVLLLRVHLKIG</sequence>